<comment type="function">
    <text evidence="11">Catalyzes a 2-step reaction, involving the ATP-dependent carboxylation of the covalently attached biotin in the first step and the transfer of the carboxyl group to pyruvate in the second.</text>
</comment>
<dbReference type="PROSITE" id="PS50975">
    <property type="entry name" value="ATP_GRASP"/>
    <property type="match status" value="1"/>
</dbReference>
<dbReference type="InterPro" id="IPR005481">
    <property type="entry name" value="BC-like_N"/>
</dbReference>
<dbReference type="AlphaFoldDB" id="A0A8K0AGR6"/>
<dbReference type="SUPFAM" id="SSF51246">
    <property type="entry name" value="Rudiment single hybrid motif"/>
    <property type="match status" value="1"/>
</dbReference>
<sequence length="1181" mass="127543">MHSAGRTFKPIRKLMAANRGEIAVRVFKAAHELGIKTVAIFPREDSGSMHTRVADQAFEVSKFRTTSSSATPVAGYLGMDEIIEIAKSESVDAIHPGYGFLSENAEFARKVIDAGITWIGPRPDSIETMGDKVSARSLAVKAGLPVLPGTAEPVQSPEEAMAFCAKHGFPVILKAAFGGGGRGMRIVRSADELKDKFSSAHREAESAFGKGDLFVERFLPHPRHIEVQVVGDAYGNVAHLWDRDCSIQQRHQKVVEIAPAVHLPRSLRERVLGDAVKLAGYAKYENAGTVEFLIDPNTGEHFFMEVNPRLQVEHTITEQVTGVDLVHTQIGIAQGSSLEQLHVNNTQTRGVSIQLRVTSQAMTGTMGHLQLPEGAGIRVDGGSYGYAGADLSAAAHFDPLLFKIIVSGRDLSVATAKAVQALKDTHTDVPTNLPFLGSILQHPQFLSGGLDTNVLDRSPEQFASEEGDRARLKKLMRFLGEKSVHREYPGHYKDPNTIIRPKSPHLSSVAQHRDLQINGRKQKGWRDVLRSEGPNGFAKAVRNHKQLLLMDTTMRDAHQSLLATRVRTHDLLAVAEAQAAAFAPAAYSLETWGGATFDVCLQFLRECPWDRLEQLRERIPHTPMQMLLRGANAVGYTSYPDNVVSKFCDQAVKSGMDVFRVFDSLNYLPNLQLGIEAAGQAGGVVEAALSYTGIRGKYTLEYYAKVAEACVRSGAHVLCIKDMAGLLRPQDVEPLVTALRAVIPASMPIHVHTHDSAGTGVASMLACSAAGVDVVDVAIDSMSGLTSQPSAGALVASLLGTERDTGLELEPLMSISTYWEQLRTLYAPFEVTQSLRSTSADIFINEIPGGQYSNLHFQANSLGLADRWPAVKQAYRDANVLLGDIIKVTPSSKVVGDLAQFMVANHLSPKQVMDKADELSFPSSVVDYLKGGIGIPEGGIPADLQRRVLKGRVKSFDGRPGAEMAALDFAKLATDLELDPAADAKALLSAALYPKEFESFESFKQMFGTDTQNLPTDVFFGGLRIGQTVRVPLSRGKWTEVKLMAIGERNAVSSLREVFFAVDGKPRSVFVHEEEKAVTGSARGGSSAKREKADKKVQGSIAAPMPGKVVRVAAKVGQKVAKGEAMCVLSAMKMETVLSAPREGVVKRVCVSEGDVLEAGDLVLEMESADATGAAPTAQAV</sequence>
<feature type="modified residue" description="N6-biotinyllysine" evidence="15">
    <location>
        <position position="1133"/>
    </location>
</feature>
<feature type="binding site" evidence="13">
    <location>
        <position position="251"/>
    </location>
    <ligand>
        <name>ATP</name>
        <dbReference type="ChEBI" id="CHEBI:30616"/>
    </ligand>
</feature>
<dbReference type="PIRSF" id="PIRSF001594">
    <property type="entry name" value="Pyruv_carbox"/>
    <property type="match status" value="1"/>
</dbReference>
<dbReference type="PROSITE" id="PS50991">
    <property type="entry name" value="PYR_CT"/>
    <property type="match status" value="1"/>
</dbReference>
<dbReference type="NCBIfam" id="NF009554">
    <property type="entry name" value="PRK12999.1"/>
    <property type="match status" value="1"/>
</dbReference>
<feature type="domain" description="Pyruvate carboxyltransferase" evidence="20">
    <location>
        <begin position="547"/>
        <end position="813"/>
    </location>
</feature>
<evidence type="ECO:0000256" key="11">
    <source>
        <dbReference type="PIRNR" id="PIRNR001594"/>
    </source>
</evidence>
<evidence type="ECO:0000259" key="18">
    <source>
        <dbReference type="PROSITE" id="PS50975"/>
    </source>
</evidence>
<feature type="binding site" evidence="13">
    <location>
        <position position="216"/>
    </location>
    <ligand>
        <name>ATP</name>
        <dbReference type="ChEBI" id="CHEBI:30616"/>
    </ligand>
</feature>
<dbReference type="InterPro" id="IPR011053">
    <property type="entry name" value="Single_hybrid_motif"/>
</dbReference>
<comment type="pathway">
    <text evidence="2">Carbohydrate biosynthesis; gluconeogenesis.</text>
</comment>
<dbReference type="NCBIfam" id="TIGR01235">
    <property type="entry name" value="pyruv_carbox"/>
    <property type="match status" value="1"/>
</dbReference>
<comment type="caution">
    <text evidence="21">The sequence shown here is derived from an EMBL/GenBank/DDBJ whole genome shotgun (WGS) entry which is preliminary data.</text>
</comment>
<dbReference type="SUPFAM" id="SSF52440">
    <property type="entry name" value="PreATP-grasp domain"/>
    <property type="match status" value="1"/>
</dbReference>
<feature type="binding site" evidence="13">
    <location>
        <position position="629"/>
    </location>
    <ligand>
        <name>substrate</name>
    </ligand>
</feature>
<dbReference type="FunFam" id="3.40.50.20:FF:000010">
    <property type="entry name" value="Propionyl-CoA carboxylase subunit alpha"/>
    <property type="match status" value="1"/>
</dbReference>
<dbReference type="GO" id="GO:0006094">
    <property type="term" value="P:gluconeogenesis"/>
    <property type="evidence" value="ECO:0007669"/>
    <property type="project" value="UniProtKB-UniPathway"/>
</dbReference>
<dbReference type="InterPro" id="IPR005482">
    <property type="entry name" value="Biotin_COase_C"/>
</dbReference>
<keyword evidence="8 11" id="KW-0067">ATP-binding</keyword>
<evidence type="ECO:0000256" key="14">
    <source>
        <dbReference type="PIRSR" id="PIRSR001594-3"/>
    </source>
</evidence>
<dbReference type="Pfam" id="PF02436">
    <property type="entry name" value="PYC_OADA"/>
    <property type="match status" value="1"/>
</dbReference>
<dbReference type="Gene3D" id="3.30.470.20">
    <property type="entry name" value="ATP-grasp fold, B domain"/>
    <property type="match status" value="1"/>
</dbReference>
<evidence type="ECO:0000259" key="19">
    <source>
        <dbReference type="PROSITE" id="PS50979"/>
    </source>
</evidence>
<evidence type="ECO:0000256" key="9">
    <source>
        <dbReference type="ARBA" id="ARBA00023267"/>
    </source>
</evidence>
<feature type="binding site" evidence="14">
    <location>
        <position position="754"/>
    </location>
    <ligand>
        <name>Mn(2+)</name>
        <dbReference type="ChEBI" id="CHEBI:29035"/>
    </ligand>
</feature>
<dbReference type="PROSITE" id="PS50979">
    <property type="entry name" value="BC"/>
    <property type="match status" value="1"/>
</dbReference>
<dbReference type="GO" id="GO:0046872">
    <property type="term" value="F:metal ion binding"/>
    <property type="evidence" value="ECO:0007669"/>
    <property type="project" value="UniProtKB-KW"/>
</dbReference>
<dbReference type="UniPathway" id="UPA00138"/>
<feature type="region of interest" description="Disordered" evidence="16">
    <location>
        <begin position="1080"/>
        <end position="1100"/>
    </location>
</feature>
<feature type="active site" evidence="12">
    <location>
        <position position="309"/>
    </location>
</feature>
<evidence type="ECO:0000256" key="12">
    <source>
        <dbReference type="PIRSR" id="PIRSR001594-1"/>
    </source>
</evidence>
<dbReference type="Gene3D" id="3.10.600.10">
    <property type="entry name" value="pyruvate carboxylase f1077a mutant domain"/>
    <property type="match status" value="1"/>
</dbReference>
<evidence type="ECO:0000256" key="2">
    <source>
        <dbReference type="ARBA" id="ARBA00004742"/>
    </source>
</evidence>
<dbReference type="InterPro" id="IPR005479">
    <property type="entry name" value="CPAse_ATP-bd"/>
</dbReference>
<dbReference type="PROSITE" id="PS50968">
    <property type="entry name" value="BIOTINYL_LIPOYL"/>
    <property type="match status" value="1"/>
</dbReference>
<keyword evidence="7 11" id="KW-0547">Nucleotide-binding</keyword>
<dbReference type="PROSITE" id="PS00867">
    <property type="entry name" value="CPSASE_2"/>
    <property type="match status" value="1"/>
</dbReference>
<dbReference type="GO" id="GO:0004736">
    <property type="term" value="F:pyruvate carboxylase activity"/>
    <property type="evidence" value="ECO:0007669"/>
    <property type="project" value="UniProtKB-EC"/>
</dbReference>
<dbReference type="SUPFAM" id="SSF56059">
    <property type="entry name" value="Glutathione synthetase ATP-binding domain-like"/>
    <property type="match status" value="1"/>
</dbReference>
<dbReference type="SUPFAM" id="SSF51230">
    <property type="entry name" value="Single hybrid motif"/>
    <property type="match status" value="1"/>
</dbReference>
<dbReference type="GO" id="GO:0005737">
    <property type="term" value="C:cytoplasm"/>
    <property type="evidence" value="ECO:0007669"/>
    <property type="project" value="TreeGrafter"/>
</dbReference>
<keyword evidence="21" id="KW-0670">Pyruvate</keyword>
<evidence type="ECO:0000256" key="6">
    <source>
        <dbReference type="ARBA" id="ARBA00022723"/>
    </source>
</evidence>
<dbReference type="SMART" id="SM00878">
    <property type="entry name" value="Biotin_carb_C"/>
    <property type="match status" value="1"/>
</dbReference>
<feature type="binding site" description="via carbamate group" evidence="14">
    <location>
        <position position="721"/>
    </location>
    <ligand>
        <name>Mn(2+)</name>
        <dbReference type="ChEBI" id="CHEBI:29035"/>
    </ligand>
</feature>
<dbReference type="InterPro" id="IPR000891">
    <property type="entry name" value="PYR_CT"/>
</dbReference>
<feature type="binding site" evidence="13">
    <location>
        <position position="132"/>
    </location>
    <ligand>
        <name>ATP</name>
        <dbReference type="ChEBI" id="CHEBI:30616"/>
    </ligand>
</feature>
<dbReference type="InterPro" id="IPR055268">
    <property type="entry name" value="PCB-like"/>
</dbReference>
<proteinExistence type="predicted"/>
<dbReference type="InterPro" id="IPR005930">
    <property type="entry name" value="Pyruv_COase"/>
</dbReference>
<dbReference type="EMBL" id="VRVR01000026">
    <property type="protein sequence ID" value="KAF0852605.1"/>
    <property type="molecule type" value="Genomic_DNA"/>
</dbReference>
<dbReference type="CDD" id="cd07937">
    <property type="entry name" value="DRE_TIM_PC_TC_5S"/>
    <property type="match status" value="1"/>
</dbReference>
<dbReference type="FunFam" id="3.30.1490.20:FF:000018">
    <property type="entry name" value="Biotin carboxylase"/>
    <property type="match status" value="1"/>
</dbReference>
<keyword evidence="22" id="KW-1185">Reference proteome</keyword>
<evidence type="ECO:0000256" key="7">
    <source>
        <dbReference type="ARBA" id="ARBA00022741"/>
    </source>
</evidence>
<evidence type="ECO:0000256" key="3">
    <source>
        <dbReference type="ARBA" id="ARBA00013057"/>
    </source>
</evidence>
<evidence type="ECO:0000256" key="1">
    <source>
        <dbReference type="ARBA" id="ARBA00001953"/>
    </source>
</evidence>
<keyword evidence="4" id="KW-0312">Gluconeogenesis</keyword>
<dbReference type="FunFam" id="2.40.50.100:FF:000003">
    <property type="entry name" value="Acetyl-CoA carboxylase biotin carboxyl carrier protein"/>
    <property type="match status" value="1"/>
</dbReference>
<dbReference type="NCBIfam" id="NF006761">
    <property type="entry name" value="PRK09282.1"/>
    <property type="match status" value="1"/>
</dbReference>
<dbReference type="Pfam" id="PF02785">
    <property type="entry name" value="Biotin_carb_C"/>
    <property type="match status" value="1"/>
</dbReference>
<dbReference type="GO" id="GO:0005524">
    <property type="term" value="F:ATP binding"/>
    <property type="evidence" value="ECO:0007669"/>
    <property type="project" value="UniProtKB-UniRule"/>
</dbReference>
<feature type="domain" description="ATP-grasp" evidence="18">
    <location>
        <begin position="136"/>
        <end position="334"/>
    </location>
</feature>
<dbReference type="CDD" id="cd06850">
    <property type="entry name" value="biotinyl_domain"/>
    <property type="match status" value="1"/>
</dbReference>
<dbReference type="InterPro" id="IPR011764">
    <property type="entry name" value="Biotin_carboxylation_dom"/>
</dbReference>
<protein>
    <recommendedName>
        <fullName evidence="3 11">Pyruvate carboxylase</fullName>
        <ecNumber evidence="3 11">6.4.1.1</ecNumber>
    </recommendedName>
</protein>
<dbReference type="Gene3D" id="2.40.50.100">
    <property type="match status" value="1"/>
</dbReference>
<dbReference type="SUPFAM" id="SSF51569">
    <property type="entry name" value="Aldolase"/>
    <property type="match status" value="1"/>
</dbReference>
<dbReference type="Pfam" id="PF02786">
    <property type="entry name" value="CPSase_L_D2"/>
    <property type="match status" value="1"/>
</dbReference>
<dbReference type="OrthoDB" id="196847at2759"/>
<reference evidence="21" key="1">
    <citation type="submission" date="2019-09" db="EMBL/GenBank/DDBJ databases">
        <title>The Mitochondrial Proteome of the Jakobid, Andalucia godoyi, a Protist With the Most Gene-Rich and Bacteria-Like Mitochondrial Genome.</title>
        <authorList>
            <person name="Gray M.W."/>
            <person name="Burger G."/>
            <person name="Derelle R."/>
            <person name="Klimes V."/>
            <person name="Leger M."/>
            <person name="Sarrasin M."/>
            <person name="Vlcek C."/>
            <person name="Roger A.J."/>
            <person name="Elias M."/>
            <person name="Lang B.F."/>
        </authorList>
    </citation>
    <scope>NUCLEOTIDE SEQUENCE</scope>
    <source>
        <strain evidence="21">And28</strain>
    </source>
</reference>
<evidence type="ECO:0000256" key="15">
    <source>
        <dbReference type="PIRSR" id="PIRSR001594-4"/>
    </source>
</evidence>
<dbReference type="Pfam" id="PF00289">
    <property type="entry name" value="Biotin_carb_N"/>
    <property type="match status" value="1"/>
</dbReference>
<feature type="binding site" evidence="14">
    <location>
        <position position="556"/>
    </location>
    <ligand>
        <name>Mn(2+)</name>
        <dbReference type="ChEBI" id="CHEBI:29035"/>
    </ligand>
</feature>
<feature type="compositionally biased region" description="Basic and acidic residues" evidence="16">
    <location>
        <begin position="1088"/>
        <end position="1097"/>
    </location>
</feature>
<accession>A0A8K0AGR6</accession>
<dbReference type="Pfam" id="PF00682">
    <property type="entry name" value="HMGL-like"/>
    <property type="match status" value="1"/>
</dbReference>
<evidence type="ECO:0000256" key="4">
    <source>
        <dbReference type="ARBA" id="ARBA00022432"/>
    </source>
</evidence>
<name>A0A8K0AGR6_ANDGO</name>
<dbReference type="EC" id="6.4.1.1" evidence="3 11"/>
<dbReference type="PROSITE" id="PS00188">
    <property type="entry name" value="BIOTIN"/>
    <property type="match status" value="1"/>
</dbReference>
<keyword evidence="5 11" id="KW-0436">Ligase</keyword>
<keyword evidence="10" id="KW-0511">Multifunctional enzyme</keyword>
<dbReference type="PANTHER" id="PTHR43778">
    <property type="entry name" value="PYRUVATE CARBOXYLASE"/>
    <property type="match status" value="1"/>
</dbReference>
<organism evidence="21 22">
    <name type="scientific">Andalucia godoyi</name>
    <name type="common">Flagellate</name>
    <dbReference type="NCBI Taxonomy" id="505711"/>
    <lineage>
        <taxon>Eukaryota</taxon>
        <taxon>Discoba</taxon>
        <taxon>Jakobida</taxon>
        <taxon>Andalucina</taxon>
        <taxon>Andaluciidae</taxon>
        <taxon>Andalucia</taxon>
    </lineage>
</organism>
<dbReference type="InterPro" id="IPR001882">
    <property type="entry name" value="Biotin_BS"/>
</dbReference>
<evidence type="ECO:0000259" key="20">
    <source>
        <dbReference type="PROSITE" id="PS50991"/>
    </source>
</evidence>
<evidence type="ECO:0000256" key="5">
    <source>
        <dbReference type="ARBA" id="ARBA00022598"/>
    </source>
</evidence>
<evidence type="ECO:0000256" key="16">
    <source>
        <dbReference type="SAM" id="MobiDB-lite"/>
    </source>
</evidence>
<feature type="modified residue" description="N6-carboxylysine" evidence="15">
    <location>
        <position position="721"/>
    </location>
</feature>
<evidence type="ECO:0000313" key="22">
    <source>
        <dbReference type="Proteomes" id="UP000799049"/>
    </source>
</evidence>
<evidence type="ECO:0000256" key="10">
    <source>
        <dbReference type="ARBA" id="ARBA00023268"/>
    </source>
</evidence>
<evidence type="ECO:0000256" key="13">
    <source>
        <dbReference type="PIRSR" id="PIRSR001594-2"/>
    </source>
</evidence>
<dbReference type="SUPFAM" id="SSF89000">
    <property type="entry name" value="post-HMGL domain-like"/>
    <property type="match status" value="1"/>
</dbReference>
<dbReference type="InterPro" id="IPR011761">
    <property type="entry name" value="ATP-grasp"/>
</dbReference>
<keyword evidence="6 14" id="KW-0479">Metal-binding</keyword>
<comment type="catalytic activity">
    <reaction evidence="11">
        <text>hydrogencarbonate + pyruvate + ATP = oxaloacetate + ADP + phosphate + H(+)</text>
        <dbReference type="Rhea" id="RHEA:20844"/>
        <dbReference type="ChEBI" id="CHEBI:15361"/>
        <dbReference type="ChEBI" id="CHEBI:15378"/>
        <dbReference type="ChEBI" id="CHEBI:16452"/>
        <dbReference type="ChEBI" id="CHEBI:17544"/>
        <dbReference type="ChEBI" id="CHEBI:30616"/>
        <dbReference type="ChEBI" id="CHEBI:43474"/>
        <dbReference type="ChEBI" id="CHEBI:456216"/>
        <dbReference type="EC" id="6.4.1.1"/>
    </reaction>
</comment>
<dbReference type="Gene3D" id="3.20.20.70">
    <property type="entry name" value="Aldolase class I"/>
    <property type="match status" value="1"/>
</dbReference>
<dbReference type="FunFam" id="3.20.20.70:FF:000033">
    <property type="entry name" value="Pyruvate carboxylase"/>
    <property type="match status" value="1"/>
</dbReference>
<dbReference type="InterPro" id="IPR013785">
    <property type="entry name" value="Aldolase_TIM"/>
</dbReference>
<gene>
    <name evidence="21" type="ORF">ANDGO_03568</name>
</gene>
<dbReference type="InterPro" id="IPR000089">
    <property type="entry name" value="Biotin_lipoyl"/>
</dbReference>
<dbReference type="PANTHER" id="PTHR43778:SF2">
    <property type="entry name" value="PYRUVATE CARBOXYLASE, MITOCHONDRIAL"/>
    <property type="match status" value="1"/>
</dbReference>
<comment type="cofactor">
    <cofactor evidence="1 11">
        <name>biotin</name>
        <dbReference type="ChEBI" id="CHEBI:57586"/>
    </cofactor>
</comment>
<dbReference type="InterPro" id="IPR003379">
    <property type="entry name" value="Carboxylase_cons_dom"/>
</dbReference>
<evidence type="ECO:0000256" key="8">
    <source>
        <dbReference type="ARBA" id="ARBA00022840"/>
    </source>
</evidence>
<evidence type="ECO:0000259" key="17">
    <source>
        <dbReference type="PROSITE" id="PS50968"/>
    </source>
</evidence>
<dbReference type="InterPro" id="IPR016185">
    <property type="entry name" value="PreATP-grasp_dom_sf"/>
</dbReference>
<keyword evidence="9 11" id="KW-0092">Biotin</keyword>
<dbReference type="Proteomes" id="UP000799049">
    <property type="component" value="Unassembled WGS sequence"/>
</dbReference>
<feature type="binding site" evidence="14">
    <location>
        <position position="752"/>
    </location>
    <ligand>
        <name>Mn(2+)</name>
        <dbReference type="ChEBI" id="CHEBI:29035"/>
    </ligand>
</feature>
<feature type="domain" description="Lipoyl-binding" evidence="17">
    <location>
        <begin position="1092"/>
        <end position="1167"/>
    </location>
</feature>
<dbReference type="InterPro" id="IPR011054">
    <property type="entry name" value="Rudment_hybrid_motif"/>
</dbReference>
<feature type="binding site" evidence="13">
    <location>
        <position position="889"/>
    </location>
    <ligand>
        <name>substrate</name>
    </ligand>
</feature>
<feature type="domain" description="Biotin carboxylation" evidence="19">
    <location>
        <begin position="10"/>
        <end position="460"/>
    </location>
</feature>
<evidence type="ECO:0000313" key="21">
    <source>
        <dbReference type="EMBL" id="KAF0852605.1"/>
    </source>
</evidence>
<dbReference type="Pfam" id="PF00364">
    <property type="entry name" value="Biotin_lipoyl"/>
    <property type="match status" value="1"/>
</dbReference>
<dbReference type="PROSITE" id="PS00866">
    <property type="entry name" value="CPSASE_1"/>
    <property type="match status" value="1"/>
</dbReference>